<organism evidence="2 3">
    <name type="scientific">Streptomyces noursei</name>
    <name type="common">Streptomyces albulus</name>
    <dbReference type="NCBI Taxonomy" id="1971"/>
    <lineage>
        <taxon>Bacteria</taxon>
        <taxon>Bacillati</taxon>
        <taxon>Actinomycetota</taxon>
        <taxon>Actinomycetes</taxon>
        <taxon>Kitasatosporales</taxon>
        <taxon>Streptomycetaceae</taxon>
        <taxon>Streptomyces</taxon>
    </lineage>
</organism>
<keyword evidence="1" id="KW-1133">Transmembrane helix</keyword>
<accession>A0A401R4L6</accession>
<dbReference type="Proteomes" id="UP000288351">
    <property type="component" value="Unassembled WGS sequence"/>
</dbReference>
<evidence type="ECO:0000256" key="1">
    <source>
        <dbReference type="SAM" id="Phobius"/>
    </source>
</evidence>
<proteinExistence type="predicted"/>
<evidence type="ECO:0000313" key="3">
    <source>
        <dbReference type="Proteomes" id="UP000288351"/>
    </source>
</evidence>
<keyword evidence="1" id="KW-0812">Transmembrane</keyword>
<comment type="caution">
    <text evidence="2">The sequence shown here is derived from an EMBL/GenBank/DDBJ whole genome shotgun (WGS) entry which is preliminary data.</text>
</comment>
<dbReference type="EMBL" id="BHXC01000006">
    <property type="protein sequence ID" value="GCB92556.1"/>
    <property type="molecule type" value="Genomic_DNA"/>
</dbReference>
<gene>
    <name evidence="2" type="ORF">SALB_05323</name>
</gene>
<feature type="transmembrane region" description="Helical" evidence="1">
    <location>
        <begin position="33"/>
        <end position="52"/>
    </location>
</feature>
<sequence length="55" mass="6138">MTLRMNSIEIDRGHHRVKAFFDLLGKAMQSTGMTLRLCLLMVVASAVAYTIGQLQ</sequence>
<reference evidence="2 3" key="1">
    <citation type="journal article" date="2019" name="Microbiol. Resour. Announc.">
        <title>Draft Genome Sequence of the Most Traditional epsilon-Poly-l-Lysine Producer, Streptomyces albulus NBRC14147.</title>
        <authorList>
            <person name="Yamanaka K."/>
            <person name="Hamano Y."/>
        </authorList>
    </citation>
    <scope>NUCLEOTIDE SEQUENCE [LARGE SCALE GENOMIC DNA]</scope>
    <source>
        <strain evidence="2 3">NBRC 14147</strain>
    </source>
</reference>
<dbReference type="RefSeq" id="WP_020929202.1">
    <property type="nucleotide sequence ID" value="NZ_BHXC01000006.1"/>
</dbReference>
<dbReference type="AlphaFoldDB" id="A0A401R4L6"/>
<name>A0A401R4L6_STRNR</name>
<protein>
    <submittedName>
        <fullName evidence="2">Uncharacterized protein</fullName>
    </submittedName>
</protein>
<keyword evidence="1" id="KW-0472">Membrane</keyword>
<evidence type="ECO:0000313" key="2">
    <source>
        <dbReference type="EMBL" id="GCB92556.1"/>
    </source>
</evidence>